<dbReference type="Pfam" id="PF00094">
    <property type="entry name" value="VWD"/>
    <property type="match status" value="1"/>
</dbReference>
<evidence type="ECO:0000256" key="5">
    <source>
        <dbReference type="ARBA" id="ARBA00023180"/>
    </source>
</evidence>
<dbReference type="FunFam" id="1.25.10.20:FF:000002">
    <property type="entry name" value="Vitellogenin 7"/>
    <property type="match status" value="1"/>
</dbReference>
<dbReference type="InterPro" id="IPR037088">
    <property type="entry name" value="Vitellinogen_b-sht_shell_sf"/>
</dbReference>
<dbReference type="PANTHER" id="PTHR23345:SF9">
    <property type="entry name" value="VITELLOGENIN-RELATED"/>
    <property type="match status" value="1"/>
</dbReference>
<dbReference type="FunFam" id="2.20.50.20:FF:000002">
    <property type="entry name" value="Vitellogenin"/>
    <property type="match status" value="1"/>
</dbReference>
<proteinExistence type="predicted"/>
<evidence type="ECO:0000313" key="12">
    <source>
        <dbReference type="Ensembl" id="ENSORLP00020019742.1"/>
    </source>
</evidence>
<dbReference type="FunFam" id="2.30.230.10:FF:000002">
    <property type="entry name" value="Vitellogenin 7"/>
    <property type="match status" value="1"/>
</dbReference>
<dbReference type="Proteomes" id="UP000265180">
    <property type="component" value="Chromosome 4"/>
</dbReference>
<comment type="caution">
    <text evidence="7">Lacks conserved residue(s) required for the propagation of feature annotation.</text>
</comment>
<dbReference type="PROSITE" id="PS51211">
    <property type="entry name" value="VITELLOGENIN"/>
    <property type="match status" value="1"/>
</dbReference>
<feature type="compositionally biased region" description="Basic residues" evidence="8">
    <location>
        <begin position="1175"/>
        <end position="1184"/>
    </location>
</feature>
<dbReference type="Pfam" id="PF09175">
    <property type="entry name" value="Vit_b-sht_shell"/>
    <property type="match status" value="1"/>
</dbReference>
<dbReference type="InterPro" id="IPR050733">
    <property type="entry name" value="Vitellogenin/Apolipophorin"/>
</dbReference>
<dbReference type="InterPro" id="IPR001846">
    <property type="entry name" value="VWF_type-D"/>
</dbReference>
<dbReference type="Gene3D" id="1.25.10.20">
    <property type="entry name" value="Vitellinogen, superhelical"/>
    <property type="match status" value="1"/>
</dbReference>
<evidence type="ECO:0000256" key="3">
    <source>
        <dbReference type="ARBA" id="ARBA00022761"/>
    </source>
</evidence>
<reference evidence="12" key="4">
    <citation type="submission" date="2025-09" db="UniProtKB">
        <authorList>
            <consortium name="Ensembl"/>
        </authorList>
    </citation>
    <scope>IDENTIFICATION</scope>
    <source>
        <strain evidence="12">HNI</strain>
    </source>
</reference>
<evidence type="ECO:0000256" key="2">
    <source>
        <dbReference type="ARBA" id="ARBA00022729"/>
    </source>
</evidence>
<dbReference type="Ensembl" id="ENSORLT00020028933.1">
    <property type="protein sequence ID" value="ENSORLP00020019742.1"/>
    <property type="gene ID" value="ENSORLG00020020791.1"/>
</dbReference>
<feature type="signal peptide" evidence="9">
    <location>
        <begin position="1"/>
        <end position="15"/>
    </location>
</feature>
<evidence type="ECO:0000256" key="4">
    <source>
        <dbReference type="ARBA" id="ARBA00023157"/>
    </source>
</evidence>
<dbReference type="Pfam" id="PF01347">
    <property type="entry name" value="Vitellogenin_N"/>
    <property type="match status" value="1"/>
</dbReference>
<dbReference type="GO" id="GO:0005319">
    <property type="term" value="F:lipid transporter activity"/>
    <property type="evidence" value="ECO:0007669"/>
    <property type="project" value="InterPro"/>
</dbReference>
<dbReference type="PROSITE" id="PS51233">
    <property type="entry name" value="VWFD"/>
    <property type="match status" value="1"/>
</dbReference>
<dbReference type="FunFam" id="2.20.50.20:FF:000001">
    <property type="entry name" value="Vitellogenin 5"/>
    <property type="match status" value="1"/>
</dbReference>
<dbReference type="InterPro" id="IPR011030">
    <property type="entry name" value="Lipovitellin_superhlx_dom"/>
</dbReference>
<sequence length="1634" mass="180724">MRAVVLALSLALVGATVFPEFSAGKTYVYKYEMSVINGLPEEGLARAKMNASCKFLISAFDKNTYMLKVEDVMMQEFTGFWPKEHAESIGNIPKAFTPEFNIPIKFEYSNGVVGKVYAPEGVSDLVLNFYRAVLNIIQLNIKKTHNVYDLQETGIQGVCKTLYSVNEDVKAERIHLTKTRDMNHCQERVYRDMGLAYTEKCDKCQQESKNLRGSTSYRYTLKPVLSGVMILEADVNELIQFSPFSESYGAAQTETKQTFVFQEIQDSSIAPISAEYHHRGSLKYEFTNDFEWTPLQLVNVTDEQAQTEELLNHLVTHNAEKVTDHAPLKYLELVEFLRLARYEDLEAFWSKYRDTPSHRLWLLEAIPATGTSAALRFIKEKFISEDLSVTEAVRTLVAAVHMVTANPESIKLFETLTDNSKLNANPVLREIVFLGYGTMISKYCAESDVCPVEYIKPIQKRLSEAVSKGETEDIILYVKVLGNAGHPSSLKSITKIMPIHGTAAASLPITVHNEAIMALRNIAKKEPRMVQELALQLYMDKALDPELRMLSCIVVFETNPSMALISTLANAVKSEENLQVASFTYSHMKSMSRSASMIHPSVAAACNVAMKILSPKLDRLSLRYSKAVYGEAYSSSFMLGAAATAFYINDAATFLPRSVVAKTKAFFVGAAADVLEIGVRTDGLQETLLKNPSVLKSGDRITKMKRVIKALSQWRSLPNNKPLASFYIKLFGQEIAFANIDKPMVEQAIALASGPSVQAFGVKALKTLLLSGVSFNYTMPVMYTEVRRAIPTATGISVQLSLFSAAVAGAVVKIEPTLSPHLPEDFPLSRLLETDIKLETEIRPSFAMDTYAVMGINNPFYHAIIVSRAKFNSTLPSKISARLDIKEGDFKIEVLPVSAPENITDGSVETYIVRRNIFGPAAEKINPILPNKVLKSISSQILSNEDSSAEMSSEIIQEDDLKEDVPLLAKRYCAKYRAIGLKACFKVATENAAFIRDTAFYRMIGSQNASFSITPIEGEEVERLEMEVKVGAKAAEKIIKQINRKDSAGTVLSKLNKILTSNLNRTSSSSSSSSSSASSKHSSKSSSSSSSSSSRPSGNSSSSNSSSSSRSSSRSSSSSSSSSRRSSSSSSNRLSSSRSFSNSSRSSSASSLASLFSAESSSSRDSARRSMQKVNSHRFRKAHKNQNELLDERSVAVVVTVRAVKANKEDQGYQVAVYVDKPNARLQIIVFPLSGSNWKLCADGVLLSKHKVTAKIAWGAECKQYSTMITGETGLVSSNPAARLRMSWEKLPSYVKRSAEKVYDYMPNRMLADLIKSKSANSTRQLSFTVVAESEKSIELIAKTPRRTYYNMTLHLPITLPLQEIKSLTPFEEVTDKVHYVFAKAVAAECSLSDNTLRTFNNRRYKKKMPESCYQVLAQDCTEELKFMVLQMKDATGQNHLNVKIADIDIDLYPKESEVHVKINGMVIPLTSLPYQHPSGFHSVFIIKSNLFIKITDWMKGKTCGLCGNADGEVRQDYRAPNGRLARNSVSFALSWILPAENCKDNSECRMKYESIQLEKKVNVHGQDSTCFSVEPVLRCLPGCSPVKTTSVNVGFKCFAADSTLDPSNIFESSVDLRNSTVAHLACSCTSQCS</sequence>
<keyword evidence="4 7" id="KW-1015">Disulfide bond</keyword>
<evidence type="ECO:0000256" key="9">
    <source>
        <dbReference type="SAM" id="SignalP"/>
    </source>
</evidence>
<dbReference type="InterPro" id="IPR015819">
    <property type="entry name" value="Lipid_transp_b-sht_shell"/>
</dbReference>
<dbReference type="InterPro" id="IPR001747">
    <property type="entry name" value="Vitellogenin_N"/>
</dbReference>
<dbReference type="FunFam" id="2.20.80.10:FF:000001">
    <property type="entry name" value="Vitellogenin 7"/>
    <property type="match status" value="1"/>
</dbReference>
<feature type="domain" description="VWFD" evidence="11">
    <location>
        <begin position="1388"/>
        <end position="1544"/>
    </location>
</feature>
<evidence type="ECO:0000256" key="8">
    <source>
        <dbReference type="SAM" id="MobiDB-lite"/>
    </source>
</evidence>
<dbReference type="InterPro" id="IPR015255">
    <property type="entry name" value="Vitellinogen_open_b-sht"/>
</dbReference>
<dbReference type="InterPro" id="IPR015816">
    <property type="entry name" value="Vitellinogen_b-sht_N"/>
</dbReference>
<dbReference type="PANTHER" id="PTHR23345">
    <property type="entry name" value="VITELLOGENIN-RELATED"/>
    <property type="match status" value="1"/>
</dbReference>
<dbReference type="Gene3D" id="2.30.230.10">
    <property type="entry name" value="Lipovitellin, beta-sheet shell regions, chain A"/>
    <property type="match status" value="1"/>
</dbReference>
<evidence type="ECO:0000256" key="6">
    <source>
        <dbReference type="ARBA" id="ARBA00057087"/>
    </source>
</evidence>
<dbReference type="Gene3D" id="2.20.50.20">
    <property type="entry name" value="Lipovitellin. Chain A, domain 3"/>
    <property type="match status" value="2"/>
</dbReference>
<dbReference type="SUPFAM" id="SSF48431">
    <property type="entry name" value="Lipovitellin-phosvitin complex, superhelical domain"/>
    <property type="match status" value="1"/>
</dbReference>
<evidence type="ECO:0000256" key="1">
    <source>
        <dbReference type="ARBA" id="ARBA00022553"/>
    </source>
</evidence>
<feature type="domain" description="Vitellogenin" evidence="10">
    <location>
        <begin position="21"/>
        <end position="659"/>
    </location>
</feature>
<evidence type="ECO:0000313" key="13">
    <source>
        <dbReference type="Proteomes" id="UP000265180"/>
    </source>
</evidence>
<dbReference type="SMART" id="SM01169">
    <property type="entry name" value="DUF1943"/>
    <property type="match status" value="1"/>
</dbReference>
<keyword evidence="2 9" id="KW-0732">Signal</keyword>
<dbReference type="SMART" id="SM01170">
    <property type="entry name" value="DUF1944"/>
    <property type="match status" value="1"/>
</dbReference>
<dbReference type="Gene3D" id="2.20.80.10">
    <property type="entry name" value="Lipovitellin-phosvitin complex, chain A, domain 4"/>
    <property type="match status" value="1"/>
</dbReference>
<organism evidence="12 13">
    <name type="scientific">Oryzias latipes</name>
    <name type="common">Japanese rice fish</name>
    <name type="synonym">Japanese killifish</name>
    <dbReference type="NCBI Taxonomy" id="8090"/>
    <lineage>
        <taxon>Eukaryota</taxon>
        <taxon>Metazoa</taxon>
        <taxon>Chordata</taxon>
        <taxon>Craniata</taxon>
        <taxon>Vertebrata</taxon>
        <taxon>Euteleostomi</taxon>
        <taxon>Actinopterygii</taxon>
        <taxon>Neopterygii</taxon>
        <taxon>Teleostei</taxon>
        <taxon>Neoteleostei</taxon>
        <taxon>Acanthomorphata</taxon>
        <taxon>Ovalentaria</taxon>
        <taxon>Atherinomorphae</taxon>
        <taxon>Beloniformes</taxon>
        <taxon>Adrianichthyidae</taxon>
        <taxon>Oryziinae</taxon>
        <taxon>Oryzias</taxon>
    </lineage>
</organism>
<reference key="1">
    <citation type="journal article" date="2007" name="Nature">
        <title>The medaka draft genome and insights into vertebrate genome evolution.</title>
        <authorList>
            <person name="Kasahara M."/>
            <person name="Naruse K."/>
            <person name="Sasaki S."/>
            <person name="Nakatani Y."/>
            <person name="Qu W."/>
            <person name="Ahsan B."/>
            <person name="Yamada T."/>
            <person name="Nagayasu Y."/>
            <person name="Doi K."/>
            <person name="Kasai Y."/>
            <person name="Jindo T."/>
            <person name="Kobayashi D."/>
            <person name="Shimada A."/>
            <person name="Toyoda A."/>
            <person name="Kuroki Y."/>
            <person name="Fujiyama A."/>
            <person name="Sasaki T."/>
            <person name="Shimizu A."/>
            <person name="Asakawa S."/>
            <person name="Shimizu N."/>
            <person name="Hashimoto S."/>
            <person name="Yang J."/>
            <person name="Lee Y."/>
            <person name="Matsushima K."/>
            <person name="Sugano S."/>
            <person name="Sakaizumi M."/>
            <person name="Narita T."/>
            <person name="Ohishi K."/>
            <person name="Haga S."/>
            <person name="Ohta F."/>
            <person name="Nomoto H."/>
            <person name="Nogata K."/>
            <person name="Morishita T."/>
            <person name="Endo T."/>
            <person name="Shin-I T."/>
            <person name="Takeda H."/>
            <person name="Morishita S."/>
            <person name="Kohara Y."/>
        </authorList>
    </citation>
    <scope>NUCLEOTIDE SEQUENCE [LARGE SCALE GENOMIC DNA]</scope>
    <source>
        <strain>Hd-rR</strain>
    </source>
</reference>
<dbReference type="InterPro" id="IPR015258">
    <property type="entry name" value="Vitellinogen_b-sht_shell"/>
</dbReference>
<dbReference type="FunFam" id="2.20.90.10:FF:000001">
    <property type="entry name" value="Vitellogenin 7"/>
    <property type="match status" value="1"/>
</dbReference>
<dbReference type="SMART" id="SM00216">
    <property type="entry name" value="VWD"/>
    <property type="match status" value="1"/>
</dbReference>
<feature type="region of interest" description="Disordered" evidence="8">
    <location>
        <begin position="1063"/>
        <end position="1147"/>
    </location>
</feature>
<dbReference type="SMART" id="SM00638">
    <property type="entry name" value="LPD_N"/>
    <property type="match status" value="1"/>
</dbReference>
<dbReference type="SUPFAM" id="SSF56968">
    <property type="entry name" value="Lipovitellin-phosvitin complex, beta-sheet shell regions"/>
    <property type="match status" value="3"/>
</dbReference>
<reference evidence="12 13" key="2">
    <citation type="submission" date="2017-04" db="EMBL/GenBank/DDBJ databases">
        <title>CpG methylation of centromeres and impact of large insertions on vertebrate speciation.</title>
        <authorList>
            <person name="Ichikawa K."/>
            <person name="Yoshimura J."/>
            <person name="Morishita S."/>
        </authorList>
    </citation>
    <scope>NUCLEOTIDE SEQUENCE</scope>
    <source>
        <strain evidence="12 13">HNI</strain>
    </source>
</reference>
<feature type="disulfide bond" evidence="7">
    <location>
        <begin position="201"/>
        <end position="204"/>
    </location>
</feature>
<evidence type="ECO:0000259" key="10">
    <source>
        <dbReference type="PROSITE" id="PS51211"/>
    </source>
</evidence>
<accession>A0A3P9LGL7</accession>
<feature type="region of interest" description="Disordered" evidence="8">
    <location>
        <begin position="1161"/>
        <end position="1186"/>
    </location>
</feature>
<keyword evidence="3" id="KW-0758">Storage protein</keyword>
<keyword evidence="1" id="KW-0597">Phosphoprotein</keyword>
<name>A0A3P9LGL7_ORYLA</name>
<evidence type="ECO:0000259" key="11">
    <source>
        <dbReference type="PROSITE" id="PS51233"/>
    </source>
</evidence>
<keyword evidence="5" id="KW-0325">Glycoprotein</keyword>
<evidence type="ECO:0000256" key="7">
    <source>
        <dbReference type="PROSITE-ProRule" id="PRU00557"/>
    </source>
</evidence>
<dbReference type="Gene3D" id="2.20.90.10">
    <property type="entry name" value="Vitellinogen, beta-sheet shell domain"/>
    <property type="match status" value="1"/>
</dbReference>
<dbReference type="GO" id="GO:0045735">
    <property type="term" value="F:nutrient reservoir activity"/>
    <property type="evidence" value="ECO:0007669"/>
    <property type="project" value="UniProtKB-KW"/>
</dbReference>
<comment type="function">
    <text evidence="6">Precursor of the major egg-yolk proteins that are sources of nutrients during early development of oviparous organisms.</text>
</comment>
<reference evidence="12" key="3">
    <citation type="submission" date="2025-08" db="UniProtKB">
        <authorList>
            <consortium name="Ensembl"/>
        </authorList>
    </citation>
    <scope>IDENTIFICATION</scope>
    <source>
        <strain evidence="12">HNI</strain>
    </source>
</reference>
<feature type="chain" id="PRO_5018321355" evidence="9">
    <location>
        <begin position="16"/>
        <end position="1634"/>
    </location>
</feature>
<feature type="disulfide bond" evidence="7">
    <location>
        <begin position="159"/>
        <end position="185"/>
    </location>
</feature>
<protein>
    <submittedName>
        <fullName evidence="12">Uncharacterized protein</fullName>
    </submittedName>
</protein>
<dbReference type="Pfam" id="PF09172">
    <property type="entry name" value="Vit_open_b-sht"/>
    <property type="match status" value="1"/>
</dbReference>
<dbReference type="InterPro" id="IPR015817">
    <property type="entry name" value="Vitellinogen_open_b-sht_sub1"/>
</dbReference>